<feature type="signal peptide" evidence="1">
    <location>
        <begin position="1"/>
        <end position="18"/>
    </location>
</feature>
<keyword evidence="3" id="KW-1185">Reference proteome</keyword>
<gene>
    <name evidence="2" type="ORF">AZI86_09165</name>
</gene>
<evidence type="ECO:0000313" key="2">
    <source>
        <dbReference type="EMBL" id="KYG67169.1"/>
    </source>
</evidence>
<evidence type="ECO:0000313" key="3">
    <source>
        <dbReference type="Proteomes" id="UP000075320"/>
    </source>
</evidence>
<proteinExistence type="predicted"/>
<reference evidence="2 3" key="1">
    <citation type="submission" date="2016-03" db="EMBL/GenBank/DDBJ databases">
        <authorList>
            <person name="Ploux O."/>
        </authorList>
    </citation>
    <scope>NUCLEOTIDE SEQUENCE [LARGE SCALE GENOMIC DNA]</scope>
    <source>
        <strain evidence="2 3">R0</strain>
    </source>
</reference>
<protein>
    <submittedName>
        <fullName evidence="2">Uncharacterized protein</fullName>
    </submittedName>
</protein>
<dbReference type="Proteomes" id="UP000075320">
    <property type="component" value="Unassembled WGS sequence"/>
</dbReference>
<dbReference type="RefSeq" id="WP_061834745.1">
    <property type="nucleotide sequence ID" value="NZ_LUKE01000001.1"/>
</dbReference>
<name>A0A150WSC2_BDEBC</name>
<organism evidence="2 3">
    <name type="scientific">Bdellovibrio bacteriovorus</name>
    <dbReference type="NCBI Taxonomy" id="959"/>
    <lineage>
        <taxon>Bacteria</taxon>
        <taxon>Pseudomonadati</taxon>
        <taxon>Bdellovibrionota</taxon>
        <taxon>Bdellovibrionia</taxon>
        <taxon>Bdellovibrionales</taxon>
        <taxon>Pseudobdellovibrionaceae</taxon>
        <taxon>Bdellovibrio</taxon>
    </lineage>
</organism>
<comment type="caution">
    <text evidence="2">The sequence shown here is derived from an EMBL/GenBank/DDBJ whole genome shotgun (WGS) entry which is preliminary data.</text>
</comment>
<dbReference type="AlphaFoldDB" id="A0A150WSC2"/>
<evidence type="ECO:0000256" key="1">
    <source>
        <dbReference type="SAM" id="SignalP"/>
    </source>
</evidence>
<keyword evidence="1" id="KW-0732">Signal</keyword>
<feature type="chain" id="PRO_5007573308" evidence="1">
    <location>
        <begin position="19"/>
        <end position="456"/>
    </location>
</feature>
<dbReference type="EMBL" id="LUKE01000001">
    <property type="protein sequence ID" value="KYG67169.1"/>
    <property type="molecule type" value="Genomic_DNA"/>
</dbReference>
<sequence length="456" mass="50356">MKNFIAAVLLLVSFNAQADLAGTFKKIQNTYKGPFSLNYMQGTLGRVPIRESEVAPGVFQFQSAFRNDMARELATQNDFYVGNLFTTNYYELMGKYVYGNQYGSYVLNHGALLAAAPQASAQTASIVRHWVLERHYVTFFPNNKHAASFTLRGVSGAEFEQEYAYYFFNFALTAVTEDFQFLPLFVLAKSSPIADASSLERARTMIANLYDSMKMQYGDQDSAVKALYQLRNTIHNQISPDVINQINTYLNNYPRYASSTRGTLTQIQDILRAYFNVGPKRITDLAKKVGATNVQVAAEGLAKNGFSSQGGLALSQALAEIRTALSTNGIAADKKTDALLLLSSASQYLNKELSNLKVLETKLPVQAVVNLLYVEGFLIKDNWDYFSSEVAASASPAAAVAMIPDLADIANDTLNQAFQPALDQWVSLEPKMQYFIDNTIKSSALNTASLIAKKVK</sequence>
<accession>A0A150WSC2</accession>